<evidence type="ECO:0000259" key="2">
    <source>
        <dbReference type="Pfam" id="PF16270"/>
    </source>
</evidence>
<dbReference type="EMBL" id="JADIMI010000014">
    <property type="protein sequence ID" value="MBO8451549.1"/>
    <property type="molecule type" value="Genomic_DNA"/>
</dbReference>
<evidence type="ECO:0000313" key="3">
    <source>
        <dbReference type="EMBL" id="MBO8451549.1"/>
    </source>
</evidence>
<name>A0A9D9EQ22_9BACT</name>
<evidence type="ECO:0000256" key="1">
    <source>
        <dbReference type="SAM" id="SignalP"/>
    </source>
</evidence>
<dbReference type="InterPro" id="IPR032575">
    <property type="entry name" value="DUF4923"/>
</dbReference>
<feature type="domain" description="DUF4923" evidence="2">
    <location>
        <begin position="25"/>
        <end position="205"/>
    </location>
</feature>
<organism evidence="3 4">
    <name type="scientific">Candidatus Cryptobacteroides intestinavium</name>
    <dbReference type="NCBI Taxonomy" id="2840766"/>
    <lineage>
        <taxon>Bacteria</taxon>
        <taxon>Pseudomonadati</taxon>
        <taxon>Bacteroidota</taxon>
        <taxon>Bacteroidia</taxon>
        <taxon>Bacteroidales</taxon>
        <taxon>Candidatus Cryptobacteroides</taxon>
    </lineage>
</organism>
<protein>
    <submittedName>
        <fullName evidence="3">DUF4923 family protein</fullName>
    </submittedName>
</protein>
<dbReference type="AlphaFoldDB" id="A0A9D9EQ22"/>
<evidence type="ECO:0000313" key="4">
    <source>
        <dbReference type="Proteomes" id="UP000823661"/>
    </source>
</evidence>
<keyword evidence="1" id="KW-0732">Signal</keyword>
<proteinExistence type="predicted"/>
<gene>
    <name evidence="3" type="ORF">IAC06_01525</name>
</gene>
<feature type="signal peptide" evidence="1">
    <location>
        <begin position="1"/>
        <end position="22"/>
    </location>
</feature>
<feature type="chain" id="PRO_5038811693" evidence="1">
    <location>
        <begin position="23"/>
        <end position="209"/>
    </location>
</feature>
<comment type="caution">
    <text evidence="3">The sequence shown here is derived from an EMBL/GenBank/DDBJ whole genome shotgun (WGS) entry which is preliminary data.</text>
</comment>
<reference evidence="3" key="1">
    <citation type="submission" date="2020-10" db="EMBL/GenBank/DDBJ databases">
        <authorList>
            <person name="Gilroy R."/>
        </authorList>
    </citation>
    <scope>NUCLEOTIDE SEQUENCE</scope>
    <source>
        <strain evidence="3">B1-20833</strain>
    </source>
</reference>
<dbReference type="Pfam" id="PF16270">
    <property type="entry name" value="DUF4923"/>
    <property type="match status" value="1"/>
</dbReference>
<reference evidence="3" key="2">
    <citation type="journal article" date="2021" name="PeerJ">
        <title>Extensive microbial diversity within the chicken gut microbiome revealed by metagenomics and culture.</title>
        <authorList>
            <person name="Gilroy R."/>
            <person name="Ravi A."/>
            <person name="Getino M."/>
            <person name="Pursley I."/>
            <person name="Horton D.L."/>
            <person name="Alikhan N.F."/>
            <person name="Baker D."/>
            <person name="Gharbi K."/>
            <person name="Hall N."/>
            <person name="Watson M."/>
            <person name="Adriaenssens E.M."/>
            <person name="Foster-Nyarko E."/>
            <person name="Jarju S."/>
            <person name="Secka A."/>
            <person name="Antonio M."/>
            <person name="Oren A."/>
            <person name="Chaudhuri R.R."/>
            <person name="La Ragione R."/>
            <person name="Hildebrand F."/>
            <person name="Pallen M.J."/>
        </authorList>
    </citation>
    <scope>NUCLEOTIDE SEQUENCE</scope>
    <source>
        <strain evidence="3">B1-20833</strain>
    </source>
</reference>
<sequence length="209" mass="22934">MKRLCIFIAAAFLAAICPSAYGQSLKDLLNKKSIEGIVNTVVDQLDIIPENITGDWEYKGTAVKFTGDNILMNAASEVASAQVEEKLDEYLQVIGLKEGAFGYTFDADSTFTTTFNKMKFPGRYTFSPEEDTIELDYGKTERLKGISLKTTVSVTPTNMELLFNADKLLEFIGKISSSAGDSKLSVLSSLVSQYDGMKIGFELGRRSAQ</sequence>
<accession>A0A9D9EQ22</accession>
<dbReference type="Proteomes" id="UP000823661">
    <property type="component" value="Unassembled WGS sequence"/>
</dbReference>